<evidence type="ECO:0000313" key="6">
    <source>
        <dbReference type="Proteomes" id="UP000294813"/>
    </source>
</evidence>
<evidence type="ECO:0000256" key="3">
    <source>
        <dbReference type="SAM" id="Phobius"/>
    </source>
</evidence>
<feature type="compositionally biased region" description="Low complexity" evidence="2">
    <location>
        <begin position="102"/>
        <end position="150"/>
    </location>
</feature>
<dbReference type="InterPro" id="IPR001119">
    <property type="entry name" value="SLH_dom"/>
</dbReference>
<feature type="region of interest" description="Disordered" evidence="2">
    <location>
        <begin position="88"/>
        <end position="150"/>
    </location>
</feature>
<dbReference type="Proteomes" id="UP000294813">
    <property type="component" value="Unassembled WGS sequence"/>
</dbReference>
<organism evidence="5 6">
    <name type="scientific">Heliophilum fasciatum</name>
    <dbReference type="NCBI Taxonomy" id="35700"/>
    <lineage>
        <taxon>Bacteria</taxon>
        <taxon>Bacillati</taxon>
        <taxon>Bacillota</taxon>
        <taxon>Clostridia</taxon>
        <taxon>Eubacteriales</taxon>
        <taxon>Heliobacteriaceae</taxon>
        <taxon>Heliophilum</taxon>
    </lineage>
</organism>
<dbReference type="RefSeq" id="WP_131921126.1">
    <property type="nucleotide sequence ID" value="NZ_JAOQNU010000054.1"/>
</dbReference>
<dbReference type="PROSITE" id="PS51272">
    <property type="entry name" value="SLH"/>
    <property type="match status" value="1"/>
</dbReference>
<keyword evidence="3" id="KW-0472">Membrane</keyword>
<proteinExistence type="predicted"/>
<dbReference type="AlphaFoldDB" id="A0A4R2R936"/>
<name>A0A4R2R936_9FIRM</name>
<keyword evidence="6" id="KW-1185">Reference proteome</keyword>
<reference evidence="5 6" key="1">
    <citation type="submission" date="2019-03" db="EMBL/GenBank/DDBJ databases">
        <title>Genomic Encyclopedia of Type Strains, Phase IV (KMG-IV): sequencing the most valuable type-strain genomes for metagenomic binning, comparative biology and taxonomic classification.</title>
        <authorList>
            <person name="Goeker M."/>
        </authorList>
    </citation>
    <scope>NUCLEOTIDE SEQUENCE [LARGE SCALE GENOMIC DNA]</scope>
    <source>
        <strain evidence="5 6">DSM 11170</strain>
    </source>
</reference>
<comment type="caution">
    <text evidence="5">The sequence shown here is derived from an EMBL/GenBank/DDBJ whole genome shotgun (WGS) entry which is preliminary data.</text>
</comment>
<dbReference type="EMBL" id="SLXT01000053">
    <property type="protein sequence ID" value="TCP58734.1"/>
    <property type="molecule type" value="Genomic_DNA"/>
</dbReference>
<evidence type="ECO:0000259" key="4">
    <source>
        <dbReference type="PROSITE" id="PS51272"/>
    </source>
</evidence>
<dbReference type="Pfam" id="PF00395">
    <property type="entry name" value="SLH"/>
    <property type="match status" value="1"/>
</dbReference>
<feature type="domain" description="SLH" evidence="4">
    <location>
        <begin position="31"/>
        <end position="94"/>
    </location>
</feature>
<keyword evidence="3" id="KW-0812">Transmembrane</keyword>
<keyword evidence="1" id="KW-0677">Repeat</keyword>
<evidence type="ECO:0000313" key="5">
    <source>
        <dbReference type="EMBL" id="TCP58734.1"/>
    </source>
</evidence>
<accession>A0A4R2R936</accession>
<gene>
    <name evidence="5" type="ORF">EDD73_1534</name>
</gene>
<evidence type="ECO:0000256" key="1">
    <source>
        <dbReference type="ARBA" id="ARBA00022737"/>
    </source>
</evidence>
<evidence type="ECO:0000256" key="2">
    <source>
        <dbReference type="SAM" id="MobiDB-lite"/>
    </source>
</evidence>
<sequence length="150" mass="15461">MGKINKEVAKGMILGATLATMITSGIGIAVASTLFTDVPNGQWYSGAVNWAKQEGIMQGVGNDQFAPDAYMTRAQFAQAMKNLHDQGYLNKQSVANPATDSETPNNTTPAAPAEGTTETTPTAPAEGTTETTPTAPAEGTTETTPAAPAE</sequence>
<feature type="compositionally biased region" description="Polar residues" evidence="2">
    <location>
        <begin position="89"/>
        <end position="101"/>
    </location>
</feature>
<dbReference type="OrthoDB" id="467434at2"/>
<feature type="transmembrane region" description="Helical" evidence="3">
    <location>
        <begin position="12"/>
        <end position="35"/>
    </location>
</feature>
<protein>
    <submittedName>
        <fullName evidence="5">S-layer family protein</fullName>
    </submittedName>
</protein>
<keyword evidence="3" id="KW-1133">Transmembrane helix</keyword>